<dbReference type="PANTHER" id="PTHR43790">
    <property type="entry name" value="CARBOHYDRATE TRANSPORT ATP-BINDING PROTEIN MG119-RELATED"/>
    <property type="match status" value="1"/>
</dbReference>
<comment type="catalytic activity">
    <reaction evidence="9">
        <text>D-galactose(out) + ATP + H2O = D-galactose(in) + ADP + phosphate + H(+)</text>
        <dbReference type="Rhea" id="RHEA:60156"/>
        <dbReference type="ChEBI" id="CHEBI:4139"/>
        <dbReference type="ChEBI" id="CHEBI:15377"/>
        <dbReference type="ChEBI" id="CHEBI:15378"/>
        <dbReference type="ChEBI" id="CHEBI:30616"/>
        <dbReference type="ChEBI" id="CHEBI:43474"/>
        <dbReference type="ChEBI" id="CHEBI:456216"/>
        <dbReference type="EC" id="7.5.2.11"/>
    </reaction>
</comment>
<dbReference type="InterPro" id="IPR050107">
    <property type="entry name" value="ABC_carbohydrate_import_ATPase"/>
</dbReference>
<evidence type="ECO:0000256" key="5">
    <source>
        <dbReference type="ARBA" id="ARBA00022741"/>
    </source>
</evidence>
<dbReference type="SMART" id="SM00382">
    <property type="entry name" value="AAA"/>
    <property type="match status" value="2"/>
</dbReference>
<dbReference type="CDD" id="cd03216">
    <property type="entry name" value="ABC_Carb_Monos_I"/>
    <property type="match status" value="1"/>
</dbReference>
<sequence length="494" mass="54631">MSEKYLLEMKGISKSFPGVKALQNVNLQLKAGEVHALLGENGAGKSTLIKVLGGIYHAEEGEIFIDGQKTEINDVVAARHAGVSIVHQELVLVPYMTVAENIFLGREPGTKMNVDRVKMSRDAQELLDAYEMNINADTLVEKLTIAQQQMVEIVKAISFNSKILVMDEPTSSISDKEVGFLFETMRTLTKKGVGIIYISHKMSELEEICDRVTVMRDGQTVGTRVVKETNKDALIALMVGRELTNYYTRDFLEPGEVILKCDHISDGKMAKDASFELHKGEIIGFAGLVGAGRSETMKAIFGLADHMTGDVYVKGKKVNIKSPVDALKYGIALVPESRKEEGLYKVQSVRFNSTIEVLGQFIKNLHVDGKKEEEITQKYIDMMATKTPSQEQVIGNLSGGNQQKVMIGRWLATHPEILILDEPTRGVDVGAKAEIYSIMNDLVKEGMSIIMISSELPEIINMSDRVYVMNEGRVTGCLNHEEAEQEAIMQLAAK</sequence>
<evidence type="ECO:0000256" key="6">
    <source>
        <dbReference type="ARBA" id="ARBA00022840"/>
    </source>
</evidence>
<comment type="function">
    <text evidence="9">Part of an ABC transporter complex involved in carbohydrate import. Could be involved in ribose, galactose and/or methyl galactoside import. Responsible for energy coupling to the transport system.</text>
</comment>
<dbReference type="InterPro" id="IPR003593">
    <property type="entry name" value="AAA+_ATPase"/>
</dbReference>
<feature type="domain" description="ABC transporter" evidence="10">
    <location>
        <begin position="252"/>
        <end position="491"/>
    </location>
</feature>
<dbReference type="EMBL" id="JACRSZ010000006">
    <property type="protein sequence ID" value="MBC8572859.1"/>
    <property type="molecule type" value="Genomic_DNA"/>
</dbReference>
<evidence type="ECO:0000256" key="3">
    <source>
        <dbReference type="ARBA" id="ARBA00022597"/>
    </source>
</evidence>
<evidence type="ECO:0000256" key="8">
    <source>
        <dbReference type="ARBA" id="ARBA00023136"/>
    </source>
</evidence>
<protein>
    <recommendedName>
        <fullName evidence="9">Ribose/galactose/methyl galactoside import ATP-binding protein</fullName>
        <ecNumber evidence="9">7.5.2.11</ecNumber>
    </recommendedName>
</protein>
<keyword evidence="8 9" id="KW-0472">Membrane</keyword>
<evidence type="ECO:0000313" key="12">
    <source>
        <dbReference type="Proteomes" id="UP000657421"/>
    </source>
</evidence>
<evidence type="ECO:0000256" key="2">
    <source>
        <dbReference type="ARBA" id="ARBA00022475"/>
    </source>
</evidence>
<dbReference type="Pfam" id="PF00005">
    <property type="entry name" value="ABC_tran"/>
    <property type="match status" value="2"/>
</dbReference>
<evidence type="ECO:0000256" key="4">
    <source>
        <dbReference type="ARBA" id="ARBA00022737"/>
    </source>
</evidence>
<feature type="domain" description="ABC transporter" evidence="10">
    <location>
        <begin position="7"/>
        <end position="242"/>
    </location>
</feature>
<keyword evidence="3 9" id="KW-0762">Sugar transport</keyword>
<dbReference type="CDD" id="cd03215">
    <property type="entry name" value="ABC_Carb_Monos_II"/>
    <property type="match status" value="1"/>
</dbReference>
<evidence type="ECO:0000256" key="9">
    <source>
        <dbReference type="RuleBase" id="RU367029"/>
    </source>
</evidence>
<dbReference type="PROSITE" id="PS00211">
    <property type="entry name" value="ABC_TRANSPORTER_1"/>
    <property type="match status" value="1"/>
</dbReference>
<accession>A0ABR7N8X4</accession>
<keyword evidence="1 9" id="KW-0813">Transport</keyword>
<keyword evidence="7 9" id="KW-1278">Translocase</keyword>
<dbReference type="InterPro" id="IPR017871">
    <property type="entry name" value="ABC_transporter-like_CS"/>
</dbReference>
<dbReference type="RefSeq" id="WP_249307888.1">
    <property type="nucleotide sequence ID" value="NZ_JACRSZ010000006.1"/>
</dbReference>
<keyword evidence="5 9" id="KW-0547">Nucleotide-binding</keyword>
<evidence type="ECO:0000259" key="10">
    <source>
        <dbReference type="PROSITE" id="PS50893"/>
    </source>
</evidence>
<dbReference type="Gene3D" id="3.40.50.300">
    <property type="entry name" value="P-loop containing nucleotide triphosphate hydrolases"/>
    <property type="match status" value="2"/>
</dbReference>
<keyword evidence="4" id="KW-0677">Repeat</keyword>
<comment type="caution">
    <text evidence="11">The sequence shown here is derived from an EMBL/GenBank/DDBJ whole genome shotgun (WGS) entry which is preliminary data.</text>
</comment>
<comment type="similarity">
    <text evidence="9">Belongs to the ABC transporter superfamily.</text>
</comment>
<organism evidence="11 12">
    <name type="scientific">Jingyaoa shaoxingensis</name>
    <dbReference type="NCBI Taxonomy" id="2763671"/>
    <lineage>
        <taxon>Bacteria</taxon>
        <taxon>Bacillati</taxon>
        <taxon>Bacillota</taxon>
        <taxon>Clostridia</taxon>
        <taxon>Lachnospirales</taxon>
        <taxon>Lachnospiraceae</taxon>
        <taxon>Jingyaoa</taxon>
    </lineage>
</organism>
<keyword evidence="12" id="KW-1185">Reference proteome</keyword>
<dbReference type="InterPro" id="IPR003439">
    <property type="entry name" value="ABC_transporter-like_ATP-bd"/>
</dbReference>
<name>A0ABR7N8X4_9FIRM</name>
<gene>
    <name evidence="11" type="ORF">H8716_07165</name>
</gene>
<dbReference type="PROSITE" id="PS50893">
    <property type="entry name" value="ABC_TRANSPORTER_2"/>
    <property type="match status" value="2"/>
</dbReference>
<dbReference type="SUPFAM" id="SSF52540">
    <property type="entry name" value="P-loop containing nucleoside triphosphate hydrolases"/>
    <property type="match status" value="2"/>
</dbReference>
<keyword evidence="2 9" id="KW-1003">Cell membrane</keyword>
<evidence type="ECO:0000256" key="1">
    <source>
        <dbReference type="ARBA" id="ARBA00022448"/>
    </source>
</evidence>
<keyword evidence="6 9" id="KW-0067">ATP-binding</keyword>
<dbReference type="InterPro" id="IPR027417">
    <property type="entry name" value="P-loop_NTPase"/>
</dbReference>
<comment type="subcellular location">
    <subcellularLocation>
        <location evidence="9">Cell membrane</location>
        <topology evidence="9">Peripheral membrane protein</topology>
    </subcellularLocation>
</comment>
<proteinExistence type="inferred from homology"/>
<dbReference type="EC" id="7.5.2.11" evidence="9"/>
<dbReference type="GO" id="GO:0005524">
    <property type="term" value="F:ATP binding"/>
    <property type="evidence" value="ECO:0007669"/>
    <property type="project" value="UniProtKB-KW"/>
</dbReference>
<evidence type="ECO:0000256" key="7">
    <source>
        <dbReference type="ARBA" id="ARBA00022967"/>
    </source>
</evidence>
<dbReference type="PANTHER" id="PTHR43790:SF7">
    <property type="entry name" value="GALACTOSE_METHYL GALACTOSIDE IMPORT ATP-BINDING PROTEIN MGLA"/>
    <property type="match status" value="1"/>
</dbReference>
<evidence type="ECO:0000313" key="11">
    <source>
        <dbReference type="EMBL" id="MBC8572859.1"/>
    </source>
</evidence>
<dbReference type="Proteomes" id="UP000657421">
    <property type="component" value="Unassembled WGS sequence"/>
</dbReference>
<reference evidence="11 12" key="1">
    <citation type="submission" date="2020-08" db="EMBL/GenBank/DDBJ databases">
        <title>Genome public.</title>
        <authorList>
            <person name="Liu C."/>
            <person name="Sun Q."/>
        </authorList>
    </citation>
    <scope>NUCLEOTIDE SEQUENCE [LARGE SCALE GENOMIC DNA]</scope>
    <source>
        <strain evidence="11 12">NSJ-46</strain>
    </source>
</reference>